<dbReference type="InterPro" id="IPR036052">
    <property type="entry name" value="TrpB-like_PALP_sf"/>
</dbReference>
<dbReference type="Gene3D" id="3.40.50.1100">
    <property type="match status" value="2"/>
</dbReference>
<dbReference type="SUPFAM" id="SSF53686">
    <property type="entry name" value="Tryptophan synthase beta subunit-like PLP-dependent enzymes"/>
    <property type="match status" value="1"/>
</dbReference>
<gene>
    <name evidence="2" type="ORF">UFOPK3364_00261</name>
</gene>
<sequence>MSHTSYFPEDVTTSEATNDIPRDAIATFHRSLPRYRVTALYSCPTIAQRLGVKSVLVKDESVRLGLPSFKMLGASWATATAIGREWIGSKEPPVSLRWIDREMRRRFGPKWRIDRRLVAATDGNHGRGVARMARVLRLPALIFVPAGTAESRIRGIENEGARVEVVEGTYDDAIARSAREASSTTLVISDTSWEGYTETPTNVINGYSTMFSEMDQQLSGKTLDIVTLQAGVGAFAAAGMSHWSARDANVRPRFVVVEPTAANCLMLSARSREITLAPGPHDSTMAGLNCGLPSLIAWPVISQFADAFVAIDDDIAFDTMRLLADCGIVAGESGAAGLAGLLAITDESERSLMGLHSDATVLVINTEGATDPDNYKRVVGSTNQEVIRTRRRRQHVTQTVRLPDR</sequence>
<dbReference type="EMBL" id="CAFBLO010000014">
    <property type="protein sequence ID" value="CAB4861307.1"/>
    <property type="molecule type" value="Genomic_DNA"/>
</dbReference>
<evidence type="ECO:0000259" key="1">
    <source>
        <dbReference type="Pfam" id="PF00291"/>
    </source>
</evidence>
<evidence type="ECO:0000313" key="2">
    <source>
        <dbReference type="EMBL" id="CAB4861307.1"/>
    </source>
</evidence>
<dbReference type="AlphaFoldDB" id="A0A6J7CS93"/>
<accession>A0A6J7CS93</accession>
<dbReference type="Pfam" id="PF00291">
    <property type="entry name" value="PALP"/>
    <property type="match status" value="1"/>
</dbReference>
<protein>
    <submittedName>
        <fullName evidence="2">Unannotated protein</fullName>
    </submittedName>
</protein>
<dbReference type="PANTHER" id="PTHR42937:SF1">
    <property type="entry name" value="DIAMINOPROPIONATE AMMONIA-LYASE"/>
    <property type="match status" value="1"/>
</dbReference>
<organism evidence="2">
    <name type="scientific">freshwater metagenome</name>
    <dbReference type="NCBI Taxonomy" id="449393"/>
    <lineage>
        <taxon>unclassified sequences</taxon>
        <taxon>metagenomes</taxon>
        <taxon>ecological metagenomes</taxon>
    </lineage>
</organism>
<dbReference type="InterPro" id="IPR001926">
    <property type="entry name" value="TrpB-like_PALP"/>
</dbReference>
<feature type="domain" description="Tryptophan synthase beta chain-like PALP" evidence="1">
    <location>
        <begin position="35"/>
        <end position="365"/>
    </location>
</feature>
<proteinExistence type="predicted"/>
<reference evidence="2" key="1">
    <citation type="submission" date="2020-05" db="EMBL/GenBank/DDBJ databases">
        <authorList>
            <person name="Chiriac C."/>
            <person name="Salcher M."/>
            <person name="Ghai R."/>
            <person name="Kavagutti S V."/>
        </authorList>
    </citation>
    <scope>NUCLEOTIDE SEQUENCE</scope>
</reference>
<dbReference type="CDD" id="cd00640">
    <property type="entry name" value="Trp-synth-beta_II"/>
    <property type="match status" value="1"/>
</dbReference>
<name>A0A6J7CS93_9ZZZZ</name>
<dbReference type="PANTHER" id="PTHR42937">
    <property type="match status" value="1"/>
</dbReference>
<dbReference type="NCBIfam" id="NF006058">
    <property type="entry name" value="PRK08206.1"/>
    <property type="match status" value="1"/>
</dbReference>